<evidence type="ECO:0000256" key="2">
    <source>
        <dbReference type="ARBA" id="ARBA00022777"/>
    </source>
</evidence>
<dbReference type="Gene3D" id="1.10.10.10">
    <property type="entry name" value="Winged helix-like DNA-binding domain superfamily/Winged helix DNA-binding domain"/>
    <property type="match status" value="1"/>
</dbReference>
<organism evidence="6 7">
    <name type="scientific">Streptomyces bathyalis</name>
    <dbReference type="NCBI Taxonomy" id="2710756"/>
    <lineage>
        <taxon>Bacteria</taxon>
        <taxon>Bacillati</taxon>
        <taxon>Actinomycetota</taxon>
        <taxon>Actinomycetes</taxon>
        <taxon>Kitasatosporales</taxon>
        <taxon>Streptomycetaceae</taxon>
        <taxon>Streptomyces</taxon>
    </lineage>
</organism>
<keyword evidence="1" id="KW-0808">Transferase</keyword>
<dbReference type="InterPro" id="IPR005561">
    <property type="entry name" value="ANTAR"/>
</dbReference>
<gene>
    <name evidence="6" type="ORF">G4Z16_03730</name>
</gene>
<proteinExistence type="predicted"/>
<dbReference type="Proteomes" id="UP000595046">
    <property type="component" value="Chromosome"/>
</dbReference>
<dbReference type="InterPro" id="IPR011006">
    <property type="entry name" value="CheY-like_superfamily"/>
</dbReference>
<dbReference type="AlphaFoldDB" id="A0A7T1WQS8"/>
<evidence type="ECO:0000256" key="4">
    <source>
        <dbReference type="ARBA" id="ARBA00023163"/>
    </source>
</evidence>
<accession>A0A7T1WQS8</accession>
<sequence>MSADELEEFATGLANMARDLLAQDSVQKTLDRIVTHAVELVDGCEAAGVMTVENRQVKTLATSSDVVRASDRLQGALDEGPCFDAARTPKEVYRVADMTETVTRWPHYAPEARKLGVGSMMGFLLYTDEDNLGALDLYSSTPNAFTRQSEHVGWLLASHAAVAFSSARTHAQLHTALETRHNIGEAIGIVMERYHLDEDQAFSVLKKSSQDRNTKLREIVRIVTETGEIPGAKPRS</sequence>
<evidence type="ECO:0000256" key="1">
    <source>
        <dbReference type="ARBA" id="ARBA00022679"/>
    </source>
</evidence>
<dbReference type="PROSITE" id="PS50921">
    <property type="entry name" value="ANTAR"/>
    <property type="match status" value="1"/>
</dbReference>
<keyword evidence="7" id="KW-1185">Reference proteome</keyword>
<dbReference type="InterPro" id="IPR029016">
    <property type="entry name" value="GAF-like_dom_sf"/>
</dbReference>
<reference evidence="7" key="1">
    <citation type="submission" date="2020-02" db="EMBL/GenBank/DDBJ databases">
        <title>Streptomyces sp. ASO4wet.</title>
        <authorList>
            <person name="Risdian C."/>
            <person name="Landwehr W."/>
            <person name="Schupp P."/>
            <person name="Wink J."/>
        </authorList>
    </citation>
    <scope>NUCLEOTIDE SEQUENCE [LARGE SCALE GENOMIC DNA]</scope>
    <source>
        <strain evidence="7">ASO4wet</strain>
    </source>
</reference>
<dbReference type="RefSeq" id="WP_197349163.1">
    <property type="nucleotide sequence ID" value="NZ_CP048882.1"/>
</dbReference>
<dbReference type="Pfam" id="PF03861">
    <property type="entry name" value="ANTAR"/>
    <property type="match status" value="1"/>
</dbReference>
<dbReference type="SUPFAM" id="SSF55781">
    <property type="entry name" value="GAF domain-like"/>
    <property type="match status" value="1"/>
</dbReference>
<dbReference type="InterPro" id="IPR003018">
    <property type="entry name" value="GAF"/>
</dbReference>
<keyword evidence="2" id="KW-0418">Kinase</keyword>
<keyword evidence="4" id="KW-0804">Transcription</keyword>
<protein>
    <submittedName>
        <fullName evidence="6">GAF and ANTAR domain-containing protein</fullName>
    </submittedName>
</protein>
<evidence type="ECO:0000259" key="5">
    <source>
        <dbReference type="PROSITE" id="PS50921"/>
    </source>
</evidence>
<name>A0A7T1WQS8_9ACTN</name>
<dbReference type="KEGG" id="sbat:G4Z16_03730"/>
<dbReference type="InterPro" id="IPR012074">
    <property type="entry name" value="GAF_ANTAR"/>
</dbReference>
<evidence type="ECO:0000313" key="7">
    <source>
        <dbReference type="Proteomes" id="UP000595046"/>
    </source>
</evidence>
<feature type="domain" description="ANTAR" evidence="5">
    <location>
        <begin position="163"/>
        <end position="224"/>
    </location>
</feature>
<dbReference type="SUPFAM" id="SSF52172">
    <property type="entry name" value="CheY-like"/>
    <property type="match status" value="1"/>
</dbReference>
<evidence type="ECO:0000256" key="3">
    <source>
        <dbReference type="ARBA" id="ARBA00023015"/>
    </source>
</evidence>
<dbReference type="SMART" id="SM01012">
    <property type="entry name" value="ANTAR"/>
    <property type="match status" value="1"/>
</dbReference>
<dbReference type="GO" id="GO:0003723">
    <property type="term" value="F:RNA binding"/>
    <property type="evidence" value="ECO:0007669"/>
    <property type="project" value="InterPro"/>
</dbReference>
<keyword evidence="3" id="KW-0805">Transcription regulation</keyword>
<dbReference type="Gene3D" id="3.30.450.40">
    <property type="match status" value="1"/>
</dbReference>
<evidence type="ECO:0000313" key="6">
    <source>
        <dbReference type="EMBL" id="QPP05649.1"/>
    </source>
</evidence>
<dbReference type="Pfam" id="PF13185">
    <property type="entry name" value="GAF_2"/>
    <property type="match status" value="1"/>
</dbReference>
<dbReference type="EMBL" id="CP048882">
    <property type="protein sequence ID" value="QPP05649.1"/>
    <property type="molecule type" value="Genomic_DNA"/>
</dbReference>
<dbReference type="InterPro" id="IPR036388">
    <property type="entry name" value="WH-like_DNA-bd_sf"/>
</dbReference>
<dbReference type="PIRSF" id="PIRSF036625">
    <property type="entry name" value="GAF_ANTAR"/>
    <property type="match status" value="1"/>
</dbReference>
<dbReference type="GO" id="GO:0016301">
    <property type="term" value="F:kinase activity"/>
    <property type="evidence" value="ECO:0007669"/>
    <property type="project" value="UniProtKB-KW"/>
</dbReference>